<dbReference type="Proteomes" id="UP001465976">
    <property type="component" value="Unassembled WGS sequence"/>
</dbReference>
<accession>A0ABR3FKL4</accession>
<keyword evidence="2" id="KW-1185">Reference proteome</keyword>
<sequence length="208" mass="22826">MASLAVPTSETDTHAVTFQRFPISDPEVSDLSVAMSQFKANHTDKIKDAYLGVLPGLLAEQVFVWHSPEDSNMDFTTPFLSFSSTGALNASATGLLPNETSIYESLHCSLMTETLIQDVFPDVNRTEFQEVSDALCVKINEYSGSLGCSIGDEYNGNRRIVLIGWQSTTAAVNWYPSADNETVELFAVVQKDVDGVLERTYLNLNQVA</sequence>
<evidence type="ECO:0008006" key="3">
    <source>
        <dbReference type="Google" id="ProtNLM"/>
    </source>
</evidence>
<gene>
    <name evidence="1" type="ORF">V5O48_006042</name>
</gene>
<name>A0ABR3FKL4_9AGAR</name>
<proteinExistence type="predicted"/>
<evidence type="ECO:0000313" key="2">
    <source>
        <dbReference type="Proteomes" id="UP001465976"/>
    </source>
</evidence>
<dbReference type="EMBL" id="JBAHYK010000261">
    <property type="protein sequence ID" value="KAL0575931.1"/>
    <property type="molecule type" value="Genomic_DNA"/>
</dbReference>
<reference evidence="1 2" key="1">
    <citation type="submission" date="2024-02" db="EMBL/GenBank/DDBJ databases">
        <title>A draft genome for the cacao thread blight pathogen Marasmius crinis-equi.</title>
        <authorList>
            <person name="Cohen S.P."/>
            <person name="Baruah I.K."/>
            <person name="Amoako-Attah I."/>
            <person name="Bukari Y."/>
            <person name="Meinhardt L.W."/>
            <person name="Bailey B.A."/>
        </authorList>
    </citation>
    <scope>NUCLEOTIDE SEQUENCE [LARGE SCALE GENOMIC DNA]</scope>
    <source>
        <strain evidence="1 2">GH-76</strain>
    </source>
</reference>
<evidence type="ECO:0000313" key="1">
    <source>
        <dbReference type="EMBL" id="KAL0575931.1"/>
    </source>
</evidence>
<organism evidence="1 2">
    <name type="scientific">Marasmius crinis-equi</name>
    <dbReference type="NCBI Taxonomy" id="585013"/>
    <lineage>
        <taxon>Eukaryota</taxon>
        <taxon>Fungi</taxon>
        <taxon>Dikarya</taxon>
        <taxon>Basidiomycota</taxon>
        <taxon>Agaricomycotina</taxon>
        <taxon>Agaricomycetes</taxon>
        <taxon>Agaricomycetidae</taxon>
        <taxon>Agaricales</taxon>
        <taxon>Marasmiineae</taxon>
        <taxon>Marasmiaceae</taxon>
        <taxon>Marasmius</taxon>
    </lineage>
</organism>
<protein>
    <recommendedName>
        <fullName evidence="3">RES domain-containing protein</fullName>
    </recommendedName>
</protein>
<comment type="caution">
    <text evidence="1">The sequence shown here is derived from an EMBL/GenBank/DDBJ whole genome shotgun (WGS) entry which is preliminary data.</text>
</comment>